<gene>
    <name evidence="5" type="ORF">T23_00130</name>
</gene>
<evidence type="ECO:0008006" key="7">
    <source>
        <dbReference type="Google" id="ProtNLM"/>
    </source>
</evidence>
<dbReference type="InterPro" id="IPR050836">
    <property type="entry name" value="SDS22/Internalin_LRR"/>
</dbReference>
<dbReference type="InterPro" id="IPR001611">
    <property type="entry name" value="Leu-rich_rpt"/>
</dbReference>
<dbReference type="InterPro" id="IPR014755">
    <property type="entry name" value="Cu-Rt/internalin_Ig-like"/>
</dbReference>
<dbReference type="SUPFAM" id="SSF52058">
    <property type="entry name" value="L domain-like"/>
    <property type="match status" value="1"/>
</dbReference>
<accession>A0ABN6Z7S7</accession>
<dbReference type="RefSeq" id="WP_161832634.1">
    <property type="nucleotide sequence ID" value="NZ_AP028127.1"/>
</dbReference>
<dbReference type="Pfam" id="PF12799">
    <property type="entry name" value="LRR_4"/>
    <property type="match status" value="2"/>
</dbReference>
<sequence length="353" mass="39740">MSLIKDPYLKQVIQNTLGPDVPLTQSTLQTISVLDASHQQIQSLDGIEHCRHLQKLYLDSNLITNLSPLKQLVTDHLTELQLNDNQISDLSPLAKLTFPRLTDLGLGYNKIENLSPLKQAHLQTLKTIYLNNNKITDLSPLQHIPLPNLASIFLEYNHITDCSPLLKNNSLNSLSLILIGNPIQKLDHLPKNAEQLSELYLDNTGIKDLSPLSHITLKNLTILSLNYNDISDVTPINPKTMPNLVCLNLEENSVTDLQPLLPLSLHHESLENQRVTLPKLTFQGPTLTIMNPITNKNGEKIPPLIHPNYTYDPQTNTITWQNISNLEGFVSFEWEEGSFDGEAIQPYKKEVID</sequence>
<evidence type="ECO:0000256" key="1">
    <source>
        <dbReference type="ARBA" id="ARBA00009432"/>
    </source>
</evidence>
<dbReference type="EMBL" id="AP028127">
    <property type="protein sequence ID" value="BEH89911.1"/>
    <property type="molecule type" value="Genomic_DNA"/>
</dbReference>
<keyword evidence="6" id="KW-1185">Reference proteome</keyword>
<dbReference type="PANTHER" id="PTHR46652:SF3">
    <property type="entry name" value="LEUCINE-RICH REPEAT-CONTAINING PROTEIN 9"/>
    <property type="match status" value="1"/>
</dbReference>
<keyword evidence="3" id="KW-0732">Signal</keyword>
<evidence type="ECO:0000256" key="2">
    <source>
        <dbReference type="ARBA" id="ARBA00022614"/>
    </source>
</evidence>
<evidence type="ECO:0000313" key="5">
    <source>
        <dbReference type="EMBL" id="BEH89911.1"/>
    </source>
</evidence>
<organism evidence="5 6">
    <name type="scientific">Turicibacter faecis</name>
    <dbReference type="NCBI Taxonomy" id="2963365"/>
    <lineage>
        <taxon>Bacteria</taxon>
        <taxon>Bacillati</taxon>
        <taxon>Bacillota</taxon>
        <taxon>Erysipelotrichia</taxon>
        <taxon>Erysipelotrichales</taxon>
        <taxon>Turicibacteraceae</taxon>
        <taxon>Turicibacter</taxon>
    </lineage>
</organism>
<keyword evidence="4" id="KW-0677">Repeat</keyword>
<name>A0ABN6Z7S7_9FIRM</name>
<evidence type="ECO:0000256" key="4">
    <source>
        <dbReference type="ARBA" id="ARBA00022737"/>
    </source>
</evidence>
<evidence type="ECO:0000313" key="6">
    <source>
        <dbReference type="Proteomes" id="UP001432099"/>
    </source>
</evidence>
<dbReference type="SMART" id="SM00365">
    <property type="entry name" value="LRR_SD22"/>
    <property type="match status" value="6"/>
</dbReference>
<keyword evidence="2" id="KW-0433">Leucine-rich repeat</keyword>
<dbReference type="Gene3D" id="2.60.40.1220">
    <property type="match status" value="1"/>
</dbReference>
<dbReference type="InterPro" id="IPR032675">
    <property type="entry name" value="LRR_dom_sf"/>
</dbReference>
<dbReference type="Proteomes" id="UP001432099">
    <property type="component" value="Chromosome"/>
</dbReference>
<dbReference type="PROSITE" id="PS51450">
    <property type="entry name" value="LRR"/>
    <property type="match status" value="5"/>
</dbReference>
<evidence type="ECO:0000256" key="3">
    <source>
        <dbReference type="ARBA" id="ARBA00022729"/>
    </source>
</evidence>
<proteinExistence type="inferred from homology"/>
<reference evidence="5" key="1">
    <citation type="journal article" date="2024" name="Int. J. Syst. Evol. Microbiol.">
        <title>Turicibacter faecis sp. nov., isolated from faeces of heart failure mouse model.</title>
        <authorList>
            <person name="Imamura Y."/>
            <person name="Motooka D."/>
            <person name="Nakajima Y."/>
            <person name="Ito S."/>
            <person name="Kitakaze M."/>
            <person name="Iida T."/>
            <person name="Nakamura S."/>
        </authorList>
    </citation>
    <scope>NUCLEOTIDE SEQUENCE</scope>
    <source>
        <strain evidence="5">TC023</strain>
    </source>
</reference>
<protein>
    <recommendedName>
        <fullName evidence="7">Leucine-rich repeat domain-containing protein</fullName>
    </recommendedName>
</protein>
<dbReference type="Gene3D" id="3.80.10.10">
    <property type="entry name" value="Ribonuclease Inhibitor"/>
    <property type="match status" value="1"/>
</dbReference>
<dbReference type="Pfam" id="PF13855">
    <property type="entry name" value="LRR_8"/>
    <property type="match status" value="1"/>
</dbReference>
<dbReference type="SMART" id="SM00364">
    <property type="entry name" value="LRR_BAC"/>
    <property type="match status" value="4"/>
</dbReference>
<dbReference type="PANTHER" id="PTHR46652">
    <property type="entry name" value="LEUCINE-RICH REPEAT AND IQ DOMAIN-CONTAINING PROTEIN 1-RELATED"/>
    <property type="match status" value="1"/>
</dbReference>
<comment type="similarity">
    <text evidence="1">Belongs to the internalin family.</text>
</comment>
<dbReference type="InterPro" id="IPR025875">
    <property type="entry name" value="Leu-rich_rpt_4"/>
</dbReference>